<dbReference type="GO" id="GO:0006644">
    <property type="term" value="P:phospholipid metabolic process"/>
    <property type="evidence" value="ECO:0007669"/>
    <property type="project" value="InterPro"/>
</dbReference>
<keyword evidence="1" id="KW-0732">Signal</keyword>
<evidence type="ECO:0000313" key="2">
    <source>
        <dbReference type="EnsemblMetazoa" id="G17827.3:cds"/>
    </source>
</evidence>
<evidence type="ECO:0000256" key="1">
    <source>
        <dbReference type="SAM" id="SignalP"/>
    </source>
</evidence>
<dbReference type="PANTHER" id="PTHR37687">
    <property type="entry name" value="AGAP006772-PA"/>
    <property type="match status" value="1"/>
</dbReference>
<accession>A0A8W8JC97</accession>
<reference evidence="2" key="1">
    <citation type="submission" date="2022-08" db="UniProtKB">
        <authorList>
            <consortium name="EnsemblMetazoa"/>
        </authorList>
    </citation>
    <scope>IDENTIFICATION</scope>
    <source>
        <strain evidence="2">05x7-T-G4-1.051#20</strain>
    </source>
</reference>
<dbReference type="GO" id="GO:0050482">
    <property type="term" value="P:arachidonate secretion"/>
    <property type="evidence" value="ECO:0007669"/>
    <property type="project" value="InterPro"/>
</dbReference>
<dbReference type="InterPro" id="IPR038875">
    <property type="entry name" value="PLA2_conodipine-like"/>
</dbReference>
<sequence>MQQRSRGSRFFVYALILSSVSGLVFAQTCDFPVWTNGCSVPLNLPFFYKDKFTTACNHHDMCYHCGFTFGIKRETCDQIFLQNMRQQCSLKHLFSCKYTSALYYKVVRKLASSHYNQRFIPECTIPSVLPCLT</sequence>
<feature type="signal peptide" evidence="1">
    <location>
        <begin position="1"/>
        <end position="26"/>
    </location>
</feature>
<evidence type="ECO:0008006" key="4">
    <source>
        <dbReference type="Google" id="ProtNLM"/>
    </source>
</evidence>
<dbReference type="AlphaFoldDB" id="A0A8W8JC97"/>
<dbReference type="Proteomes" id="UP000005408">
    <property type="component" value="Unassembled WGS sequence"/>
</dbReference>
<dbReference type="EnsemblMetazoa" id="G17827.3">
    <property type="protein sequence ID" value="G17827.3:cds"/>
    <property type="gene ID" value="G17827"/>
</dbReference>
<dbReference type="SUPFAM" id="SSF48619">
    <property type="entry name" value="Phospholipase A2, PLA2"/>
    <property type="match status" value="1"/>
</dbReference>
<dbReference type="Gene3D" id="1.20.90.10">
    <property type="entry name" value="Phospholipase A2 domain"/>
    <property type="match status" value="1"/>
</dbReference>
<organism evidence="2 3">
    <name type="scientific">Magallana gigas</name>
    <name type="common">Pacific oyster</name>
    <name type="synonym">Crassostrea gigas</name>
    <dbReference type="NCBI Taxonomy" id="29159"/>
    <lineage>
        <taxon>Eukaryota</taxon>
        <taxon>Metazoa</taxon>
        <taxon>Spiralia</taxon>
        <taxon>Lophotrochozoa</taxon>
        <taxon>Mollusca</taxon>
        <taxon>Bivalvia</taxon>
        <taxon>Autobranchia</taxon>
        <taxon>Pteriomorphia</taxon>
        <taxon>Ostreida</taxon>
        <taxon>Ostreoidea</taxon>
        <taxon>Ostreidae</taxon>
        <taxon>Magallana</taxon>
    </lineage>
</organism>
<feature type="chain" id="PRO_5036476107" description="Conodipine-M alpha chain" evidence="1">
    <location>
        <begin position="27"/>
        <end position="133"/>
    </location>
</feature>
<name>A0A8W8JC97_MAGGI</name>
<proteinExistence type="predicted"/>
<evidence type="ECO:0000313" key="3">
    <source>
        <dbReference type="Proteomes" id="UP000005408"/>
    </source>
</evidence>
<dbReference type="InterPro" id="IPR036444">
    <property type="entry name" value="PLipase_A2_dom_sf"/>
</dbReference>
<dbReference type="PANTHER" id="PTHR37687:SF1">
    <property type="entry name" value="AGAP006772-PA"/>
    <property type="match status" value="1"/>
</dbReference>
<protein>
    <recommendedName>
        <fullName evidence="4">Conodipine-M alpha chain</fullName>
    </recommendedName>
</protein>
<keyword evidence="3" id="KW-1185">Reference proteome</keyword>
<dbReference type="GO" id="GO:0004623">
    <property type="term" value="F:phospholipase A2 activity"/>
    <property type="evidence" value="ECO:0007669"/>
    <property type="project" value="InterPro"/>
</dbReference>